<feature type="transmembrane region" description="Helical" evidence="6">
    <location>
        <begin position="79"/>
        <end position="103"/>
    </location>
</feature>
<name>A0A6A4W987_AMPAM</name>
<accession>A0A6A4W987</accession>
<keyword evidence="4 6" id="KW-1133">Transmembrane helix</keyword>
<evidence type="ECO:0000256" key="4">
    <source>
        <dbReference type="ARBA" id="ARBA00022989"/>
    </source>
</evidence>
<feature type="transmembrane region" description="Helical" evidence="6">
    <location>
        <begin position="47"/>
        <end position="67"/>
    </location>
</feature>
<evidence type="ECO:0000256" key="5">
    <source>
        <dbReference type="ARBA" id="ARBA00023136"/>
    </source>
</evidence>
<comment type="subcellular location">
    <subcellularLocation>
        <location evidence="1">Cell membrane</location>
        <topology evidence="1">Multi-pass membrane protein</topology>
    </subcellularLocation>
</comment>
<evidence type="ECO:0000256" key="3">
    <source>
        <dbReference type="ARBA" id="ARBA00022692"/>
    </source>
</evidence>
<keyword evidence="5 6" id="KW-0472">Membrane</keyword>
<evidence type="ECO:0000313" key="7">
    <source>
        <dbReference type="EMBL" id="KAF0303095.1"/>
    </source>
</evidence>
<evidence type="ECO:0000313" key="8">
    <source>
        <dbReference type="Proteomes" id="UP000440578"/>
    </source>
</evidence>
<evidence type="ECO:0008006" key="9">
    <source>
        <dbReference type="Google" id="ProtNLM"/>
    </source>
</evidence>
<dbReference type="GO" id="GO:0050909">
    <property type="term" value="P:sensory perception of taste"/>
    <property type="evidence" value="ECO:0007669"/>
    <property type="project" value="InterPro"/>
</dbReference>
<evidence type="ECO:0000256" key="6">
    <source>
        <dbReference type="SAM" id="Phobius"/>
    </source>
</evidence>
<evidence type="ECO:0000256" key="2">
    <source>
        <dbReference type="ARBA" id="ARBA00022475"/>
    </source>
</evidence>
<feature type="transmembrane region" description="Helical" evidence="6">
    <location>
        <begin position="14"/>
        <end position="35"/>
    </location>
</feature>
<dbReference type="InterPro" id="IPR013604">
    <property type="entry name" value="7TM_chemorcpt"/>
</dbReference>
<dbReference type="EMBL" id="VIIS01000976">
    <property type="protein sequence ID" value="KAF0303095.1"/>
    <property type="molecule type" value="Genomic_DNA"/>
</dbReference>
<dbReference type="GO" id="GO:0005886">
    <property type="term" value="C:plasma membrane"/>
    <property type="evidence" value="ECO:0007669"/>
    <property type="project" value="UniProtKB-SubCell"/>
</dbReference>
<gene>
    <name evidence="7" type="ORF">FJT64_024912</name>
</gene>
<dbReference type="AlphaFoldDB" id="A0A6A4W987"/>
<sequence>MSKPALPQGGRPGAFLRALRPALLLGSVCGVVPVSGSDGTWRPLSTAALRSALISALLLALGAAAFVSYPKAFFTFGSALQVFAALRFLILPLKWFGMVVWVWSNARRLEAYFKACSQYENNFDPLELRDATRYVRNYVGLMVALTTFYTFHMEEVFSSFPVWFQVALIINMCGMANGTAVWLMIMDGSCLSLADAFRGVSRRLRVALSRNNIPQLRRLVRQHGQLCQLAGVFCRTFGGLLTICIYTMALDLSLDIYLRARSGQREVGVGSAVFVWLERLASLLPLLLLKLTTNAGDRVVRRAQRAAELVRGHTLASSRTDDDPDYAVLLAKLDGQQVHMNMNGYFILDRSLFIQTMKDIMTLIIAVAQFDMTA</sequence>
<feature type="transmembrane region" description="Helical" evidence="6">
    <location>
        <begin position="134"/>
        <end position="151"/>
    </location>
</feature>
<protein>
    <recommendedName>
        <fullName evidence="9">Gustatory receptor</fullName>
    </recommendedName>
</protein>
<dbReference type="Proteomes" id="UP000440578">
    <property type="component" value="Unassembled WGS sequence"/>
</dbReference>
<organism evidence="7 8">
    <name type="scientific">Amphibalanus amphitrite</name>
    <name type="common">Striped barnacle</name>
    <name type="synonym">Balanus amphitrite</name>
    <dbReference type="NCBI Taxonomy" id="1232801"/>
    <lineage>
        <taxon>Eukaryota</taxon>
        <taxon>Metazoa</taxon>
        <taxon>Ecdysozoa</taxon>
        <taxon>Arthropoda</taxon>
        <taxon>Crustacea</taxon>
        <taxon>Multicrustacea</taxon>
        <taxon>Cirripedia</taxon>
        <taxon>Thoracica</taxon>
        <taxon>Thoracicalcarea</taxon>
        <taxon>Balanomorpha</taxon>
        <taxon>Balanoidea</taxon>
        <taxon>Balanidae</taxon>
        <taxon>Amphibalaninae</taxon>
        <taxon>Amphibalanus</taxon>
    </lineage>
</organism>
<reference evidence="7 8" key="1">
    <citation type="submission" date="2019-07" db="EMBL/GenBank/DDBJ databases">
        <title>Draft genome assembly of a fouling barnacle, Amphibalanus amphitrite (Darwin, 1854): The first reference genome for Thecostraca.</title>
        <authorList>
            <person name="Kim W."/>
        </authorList>
    </citation>
    <scope>NUCLEOTIDE SEQUENCE [LARGE SCALE GENOMIC DNA]</scope>
    <source>
        <strain evidence="7">SNU_AA5</strain>
        <tissue evidence="7">Soma without cirri and trophi</tissue>
    </source>
</reference>
<keyword evidence="3 6" id="KW-0812">Transmembrane</keyword>
<dbReference type="Pfam" id="PF08395">
    <property type="entry name" value="7tm_7"/>
    <property type="match status" value="1"/>
</dbReference>
<keyword evidence="8" id="KW-1185">Reference proteome</keyword>
<feature type="transmembrane region" description="Helical" evidence="6">
    <location>
        <begin position="163"/>
        <end position="185"/>
    </location>
</feature>
<comment type="caution">
    <text evidence="7">The sequence shown here is derived from an EMBL/GenBank/DDBJ whole genome shotgun (WGS) entry which is preliminary data.</text>
</comment>
<feature type="transmembrane region" description="Helical" evidence="6">
    <location>
        <begin position="226"/>
        <end position="249"/>
    </location>
</feature>
<evidence type="ECO:0000256" key="1">
    <source>
        <dbReference type="ARBA" id="ARBA00004651"/>
    </source>
</evidence>
<keyword evidence="2" id="KW-1003">Cell membrane</keyword>
<proteinExistence type="predicted"/>